<gene>
    <name evidence="2" type="ORF">SAMN05421737_104134</name>
</gene>
<dbReference type="EMBL" id="FMYM01000004">
    <property type="protein sequence ID" value="SDB96654.1"/>
    <property type="molecule type" value="Genomic_DNA"/>
</dbReference>
<evidence type="ECO:0000256" key="1">
    <source>
        <dbReference type="SAM" id="Coils"/>
    </source>
</evidence>
<evidence type="ECO:0000313" key="2">
    <source>
        <dbReference type="EMBL" id="SDB96654.1"/>
    </source>
</evidence>
<dbReference type="STRING" id="1464122.SAMN05421737_104134"/>
<keyword evidence="1" id="KW-0175">Coiled coil</keyword>
<keyword evidence="3" id="KW-1185">Reference proteome</keyword>
<name>A0A1G6HR45_9BACI</name>
<dbReference type="AlphaFoldDB" id="A0A1G6HR45"/>
<accession>A0A1G6HR45</accession>
<sequence>MILHRHKRFSDTRAETYDEVYSSLVEIQLNIIDLLENPFTLPYGFWDKPEAHKHYYDSLNQEEQEAFENAKKKGLRIKKHWEEKAINFLMEERYVQIRRSLEARKRERKMYVLRYGGKVGNTVDESLESLTDWVGTCYELKKGNILLKKQLEPENVSEKEKELIEDQKSQREKVEKLFEKLECRMRNA</sequence>
<feature type="coiled-coil region" evidence="1">
    <location>
        <begin position="157"/>
        <end position="184"/>
    </location>
</feature>
<evidence type="ECO:0000313" key="3">
    <source>
        <dbReference type="Proteomes" id="UP000242662"/>
    </source>
</evidence>
<proteinExistence type="predicted"/>
<reference evidence="3" key="1">
    <citation type="submission" date="2016-09" db="EMBL/GenBank/DDBJ databases">
        <authorList>
            <person name="Varghese N."/>
            <person name="Submissions S."/>
        </authorList>
    </citation>
    <scope>NUCLEOTIDE SEQUENCE [LARGE SCALE GENOMIC DNA]</scope>
    <source>
        <strain evidence="3">25nlg</strain>
    </source>
</reference>
<protein>
    <submittedName>
        <fullName evidence="2">Uncharacterized protein</fullName>
    </submittedName>
</protein>
<organism evidence="2 3">
    <name type="scientific">Shouchella lonarensis</name>
    <dbReference type="NCBI Taxonomy" id="1464122"/>
    <lineage>
        <taxon>Bacteria</taxon>
        <taxon>Bacillati</taxon>
        <taxon>Bacillota</taxon>
        <taxon>Bacilli</taxon>
        <taxon>Bacillales</taxon>
        <taxon>Bacillaceae</taxon>
        <taxon>Shouchella</taxon>
    </lineage>
</organism>
<dbReference type="Proteomes" id="UP000242662">
    <property type="component" value="Unassembled WGS sequence"/>
</dbReference>